<sequence>MELRHLRYFVAVAETLSFRQASRRMHVSQPSLSVQIKQLEDELGVSLLRRSKRHVEITCAGEVFLSAAREILLKLQQASAAALHAESGEAGTIRLGFIPTASFHILPRLVDTIRSTLPFVNVELNEGPEALQVPGIQSGAFDISIGHLGHSYDQIESMLLVREPIVVAIPKGHKAARKRVVALKDFEGELFMIPSKDLFPSLHQLIAMAFLQNHVPLNRYQMVEHFHTAVALTMSGAGFAFLPSSARNFVPQGVVLRPPSFSIQPLETFALWSRGNVDPLVQRVLSLLKELSRDLRVSWSV</sequence>
<comment type="similarity">
    <text evidence="1">Belongs to the LysR transcriptional regulatory family.</text>
</comment>
<dbReference type="EMBL" id="CP060394">
    <property type="protein sequence ID" value="QNI33427.1"/>
    <property type="molecule type" value="Genomic_DNA"/>
</dbReference>
<reference evidence="6 7" key="1">
    <citation type="submission" date="2020-08" db="EMBL/GenBank/DDBJ databases">
        <title>Edaphobacter telluris sp. nov. and Acidobacterium dinghuensis sp. nov., two acidobacteria isolated from forest soil.</title>
        <authorList>
            <person name="Fu J."/>
            <person name="Qiu L."/>
        </authorList>
    </citation>
    <scope>NUCLEOTIDE SEQUENCE [LARGE SCALE GENOMIC DNA]</scope>
    <source>
        <strain evidence="6">4Y35</strain>
    </source>
</reference>
<dbReference type="Pfam" id="PF00126">
    <property type="entry name" value="HTH_1"/>
    <property type="match status" value="1"/>
</dbReference>
<evidence type="ECO:0000256" key="4">
    <source>
        <dbReference type="ARBA" id="ARBA00023163"/>
    </source>
</evidence>
<keyword evidence="7" id="KW-1185">Reference proteome</keyword>
<dbReference type="Pfam" id="PF03466">
    <property type="entry name" value="LysR_substrate"/>
    <property type="match status" value="1"/>
</dbReference>
<evidence type="ECO:0000256" key="2">
    <source>
        <dbReference type="ARBA" id="ARBA00023015"/>
    </source>
</evidence>
<feature type="domain" description="HTH lysR-type" evidence="5">
    <location>
        <begin position="1"/>
        <end position="58"/>
    </location>
</feature>
<dbReference type="GO" id="GO:0032993">
    <property type="term" value="C:protein-DNA complex"/>
    <property type="evidence" value="ECO:0007669"/>
    <property type="project" value="TreeGrafter"/>
</dbReference>
<dbReference type="PANTHER" id="PTHR30346">
    <property type="entry name" value="TRANSCRIPTIONAL DUAL REGULATOR HCAR-RELATED"/>
    <property type="match status" value="1"/>
</dbReference>
<dbReference type="InterPro" id="IPR036388">
    <property type="entry name" value="WH-like_DNA-bd_sf"/>
</dbReference>
<accession>A0A7G8BLK7</accession>
<dbReference type="Gene3D" id="1.10.10.10">
    <property type="entry name" value="Winged helix-like DNA-binding domain superfamily/Winged helix DNA-binding domain"/>
    <property type="match status" value="1"/>
</dbReference>
<dbReference type="GO" id="GO:0003677">
    <property type="term" value="F:DNA binding"/>
    <property type="evidence" value="ECO:0007669"/>
    <property type="project" value="UniProtKB-KW"/>
</dbReference>
<evidence type="ECO:0000313" key="6">
    <source>
        <dbReference type="EMBL" id="QNI33427.1"/>
    </source>
</evidence>
<keyword evidence="2" id="KW-0805">Transcription regulation</keyword>
<dbReference type="CDD" id="cd08414">
    <property type="entry name" value="PBP2_LTTR_aromatics_like"/>
    <property type="match status" value="1"/>
</dbReference>
<evidence type="ECO:0000256" key="3">
    <source>
        <dbReference type="ARBA" id="ARBA00023125"/>
    </source>
</evidence>
<dbReference type="PROSITE" id="PS50931">
    <property type="entry name" value="HTH_LYSR"/>
    <property type="match status" value="1"/>
</dbReference>
<dbReference type="AlphaFoldDB" id="A0A7G8BLK7"/>
<dbReference type="InterPro" id="IPR036390">
    <property type="entry name" value="WH_DNA-bd_sf"/>
</dbReference>
<dbReference type="InterPro" id="IPR000847">
    <property type="entry name" value="LysR_HTH_N"/>
</dbReference>
<dbReference type="PANTHER" id="PTHR30346:SF0">
    <property type="entry name" value="HCA OPERON TRANSCRIPTIONAL ACTIVATOR HCAR"/>
    <property type="match status" value="1"/>
</dbReference>
<keyword evidence="3" id="KW-0238">DNA-binding</keyword>
<proteinExistence type="inferred from homology"/>
<dbReference type="Proteomes" id="UP000515312">
    <property type="component" value="Chromosome"/>
</dbReference>
<dbReference type="Gene3D" id="3.40.190.10">
    <property type="entry name" value="Periplasmic binding protein-like II"/>
    <property type="match status" value="2"/>
</dbReference>
<dbReference type="SUPFAM" id="SSF46785">
    <property type="entry name" value="Winged helix' DNA-binding domain"/>
    <property type="match status" value="1"/>
</dbReference>
<organism evidence="6 7">
    <name type="scientific">Alloacidobacterium dinghuense</name>
    <dbReference type="NCBI Taxonomy" id="2763107"/>
    <lineage>
        <taxon>Bacteria</taxon>
        <taxon>Pseudomonadati</taxon>
        <taxon>Acidobacteriota</taxon>
        <taxon>Terriglobia</taxon>
        <taxon>Terriglobales</taxon>
        <taxon>Acidobacteriaceae</taxon>
        <taxon>Alloacidobacterium</taxon>
    </lineage>
</organism>
<dbReference type="KEGG" id="adin:H7849_05610"/>
<keyword evidence="4" id="KW-0804">Transcription</keyword>
<dbReference type="InterPro" id="IPR005119">
    <property type="entry name" value="LysR_subst-bd"/>
</dbReference>
<dbReference type="GO" id="GO:0003700">
    <property type="term" value="F:DNA-binding transcription factor activity"/>
    <property type="evidence" value="ECO:0007669"/>
    <property type="project" value="InterPro"/>
</dbReference>
<evidence type="ECO:0000313" key="7">
    <source>
        <dbReference type="Proteomes" id="UP000515312"/>
    </source>
</evidence>
<dbReference type="SUPFAM" id="SSF53850">
    <property type="entry name" value="Periplasmic binding protein-like II"/>
    <property type="match status" value="1"/>
</dbReference>
<protein>
    <submittedName>
        <fullName evidence="6">LysR family transcriptional regulator</fullName>
    </submittedName>
</protein>
<evidence type="ECO:0000259" key="5">
    <source>
        <dbReference type="PROSITE" id="PS50931"/>
    </source>
</evidence>
<dbReference type="FunFam" id="1.10.10.10:FF:000001">
    <property type="entry name" value="LysR family transcriptional regulator"/>
    <property type="match status" value="1"/>
</dbReference>
<dbReference type="PRINTS" id="PR00039">
    <property type="entry name" value="HTHLYSR"/>
</dbReference>
<evidence type="ECO:0000256" key="1">
    <source>
        <dbReference type="ARBA" id="ARBA00009437"/>
    </source>
</evidence>
<name>A0A7G8BLK7_9BACT</name>
<gene>
    <name evidence="6" type="ORF">H7849_05610</name>
</gene>